<proteinExistence type="predicted"/>
<dbReference type="InterPro" id="IPR013325">
    <property type="entry name" value="RNA_pol_sigma_r2"/>
</dbReference>
<gene>
    <name evidence="2" type="ORF">GCM10011357_25670</name>
</gene>
<dbReference type="Proteomes" id="UP000614272">
    <property type="component" value="Unassembled WGS sequence"/>
</dbReference>
<comment type="caution">
    <text evidence="2">The sequence shown here is derived from an EMBL/GenBank/DDBJ whole genome shotgun (WGS) entry which is preliminary data.</text>
</comment>
<sequence length="63" mass="7208">MALAVWRSLPGFSNQCTLNTYIYRVIHNVAVDHIRRHSRATEYELADEIVDDNISPEGDLIHA</sequence>
<feature type="domain" description="RNA polymerase sigma-70 region 2" evidence="1">
    <location>
        <begin position="3"/>
        <end position="39"/>
    </location>
</feature>
<dbReference type="InterPro" id="IPR007627">
    <property type="entry name" value="RNA_pol_sigma70_r2"/>
</dbReference>
<name>A0ABQ1RIL2_9ALTE</name>
<reference evidence="3" key="1">
    <citation type="journal article" date="2019" name="Int. J. Syst. Evol. Microbiol.">
        <title>The Global Catalogue of Microorganisms (GCM) 10K type strain sequencing project: providing services to taxonomists for standard genome sequencing and annotation.</title>
        <authorList>
            <consortium name="The Broad Institute Genomics Platform"/>
            <consortium name="The Broad Institute Genome Sequencing Center for Infectious Disease"/>
            <person name="Wu L."/>
            <person name="Ma J."/>
        </authorList>
    </citation>
    <scope>NUCLEOTIDE SEQUENCE [LARGE SCALE GENOMIC DNA]</scope>
    <source>
        <strain evidence="3">CGMCC 1.12923</strain>
    </source>
</reference>
<accession>A0ABQ1RIL2</accession>
<protein>
    <recommendedName>
        <fullName evidence="1">RNA polymerase sigma-70 region 2 domain-containing protein</fullName>
    </recommendedName>
</protein>
<dbReference type="EMBL" id="BMGJ01000010">
    <property type="protein sequence ID" value="GGD69492.1"/>
    <property type="molecule type" value="Genomic_DNA"/>
</dbReference>
<evidence type="ECO:0000259" key="1">
    <source>
        <dbReference type="Pfam" id="PF04542"/>
    </source>
</evidence>
<dbReference type="SUPFAM" id="SSF88946">
    <property type="entry name" value="Sigma2 domain of RNA polymerase sigma factors"/>
    <property type="match status" value="1"/>
</dbReference>
<evidence type="ECO:0000313" key="2">
    <source>
        <dbReference type="EMBL" id="GGD69492.1"/>
    </source>
</evidence>
<dbReference type="Gene3D" id="1.10.1740.10">
    <property type="match status" value="1"/>
</dbReference>
<keyword evidence="3" id="KW-1185">Reference proteome</keyword>
<organism evidence="2 3">
    <name type="scientific">Lacimicrobium alkaliphilum</name>
    <dbReference type="NCBI Taxonomy" id="1526571"/>
    <lineage>
        <taxon>Bacteria</taxon>
        <taxon>Pseudomonadati</taxon>
        <taxon>Pseudomonadota</taxon>
        <taxon>Gammaproteobacteria</taxon>
        <taxon>Alteromonadales</taxon>
        <taxon>Alteromonadaceae</taxon>
        <taxon>Lacimicrobium</taxon>
    </lineage>
</organism>
<evidence type="ECO:0000313" key="3">
    <source>
        <dbReference type="Proteomes" id="UP000614272"/>
    </source>
</evidence>
<dbReference type="Pfam" id="PF04542">
    <property type="entry name" value="Sigma70_r2"/>
    <property type="match status" value="1"/>
</dbReference>